<dbReference type="PIRSF" id="PIRSF000097">
    <property type="entry name" value="AKR"/>
    <property type="match status" value="1"/>
</dbReference>
<dbReference type="EMBL" id="JACVEL010000009">
    <property type="protein sequence ID" value="MBC9813340.1"/>
    <property type="molecule type" value="Genomic_DNA"/>
</dbReference>
<dbReference type="InterPro" id="IPR036812">
    <property type="entry name" value="NAD(P)_OxRdtase_dom_sf"/>
</dbReference>
<dbReference type="SUPFAM" id="SSF51430">
    <property type="entry name" value="NAD(P)-linked oxidoreductase"/>
    <property type="match status" value="1"/>
</dbReference>
<evidence type="ECO:0000256" key="5">
    <source>
        <dbReference type="PIRSR" id="PIRSR000097-2"/>
    </source>
</evidence>
<organism evidence="8 9">
    <name type="scientific">Taishania pollutisoli</name>
    <dbReference type="NCBI Taxonomy" id="2766479"/>
    <lineage>
        <taxon>Bacteria</taxon>
        <taxon>Pseudomonadati</taxon>
        <taxon>Bacteroidota</taxon>
        <taxon>Flavobacteriia</taxon>
        <taxon>Flavobacteriales</taxon>
        <taxon>Crocinitomicaceae</taxon>
        <taxon>Taishania</taxon>
    </lineage>
</organism>
<dbReference type="Proteomes" id="UP000652681">
    <property type="component" value="Unassembled WGS sequence"/>
</dbReference>
<keyword evidence="9" id="KW-1185">Reference proteome</keyword>
<gene>
    <name evidence="8" type="ORF">H9Y05_12755</name>
</gene>
<dbReference type="InterPro" id="IPR020471">
    <property type="entry name" value="AKR"/>
</dbReference>
<keyword evidence="2" id="KW-0521">NADP</keyword>
<proteinExistence type="inferred from homology"/>
<dbReference type="GO" id="GO:0016616">
    <property type="term" value="F:oxidoreductase activity, acting on the CH-OH group of donors, NAD or NADP as acceptor"/>
    <property type="evidence" value="ECO:0007669"/>
    <property type="project" value="UniProtKB-ARBA"/>
</dbReference>
<evidence type="ECO:0000313" key="8">
    <source>
        <dbReference type="EMBL" id="MBC9813340.1"/>
    </source>
</evidence>
<dbReference type="AlphaFoldDB" id="A0A8J6PFC5"/>
<evidence type="ECO:0000259" key="7">
    <source>
        <dbReference type="Pfam" id="PF00248"/>
    </source>
</evidence>
<feature type="active site" description="Proton donor" evidence="4">
    <location>
        <position position="49"/>
    </location>
</feature>
<comment type="similarity">
    <text evidence="1">Belongs to the aldo/keto reductase family.</text>
</comment>
<dbReference type="RefSeq" id="WP_216714507.1">
    <property type="nucleotide sequence ID" value="NZ_JACVEL010000009.1"/>
</dbReference>
<evidence type="ECO:0000256" key="6">
    <source>
        <dbReference type="PIRSR" id="PIRSR000097-3"/>
    </source>
</evidence>
<dbReference type="Gene3D" id="3.20.20.100">
    <property type="entry name" value="NADP-dependent oxidoreductase domain"/>
    <property type="match status" value="1"/>
</dbReference>
<feature type="site" description="Lowers pKa of active site Tyr" evidence="6">
    <location>
        <position position="74"/>
    </location>
</feature>
<evidence type="ECO:0000256" key="4">
    <source>
        <dbReference type="PIRSR" id="PIRSR000097-1"/>
    </source>
</evidence>
<evidence type="ECO:0000256" key="2">
    <source>
        <dbReference type="ARBA" id="ARBA00022857"/>
    </source>
</evidence>
<name>A0A8J6PFC5_9FLAO</name>
<dbReference type="Pfam" id="PF00248">
    <property type="entry name" value="Aldo_ket_red"/>
    <property type="match status" value="1"/>
</dbReference>
<feature type="domain" description="NADP-dependent oxidoreductase" evidence="7">
    <location>
        <begin position="15"/>
        <end position="263"/>
    </location>
</feature>
<dbReference type="FunFam" id="3.20.20.100:FF:000015">
    <property type="entry name" value="Oxidoreductase, aldo/keto reductase family"/>
    <property type="match status" value="1"/>
</dbReference>
<protein>
    <submittedName>
        <fullName evidence="8">Aldo/keto reductase</fullName>
    </submittedName>
</protein>
<sequence length="278" mass="31528">MRNFKLHNDIEMPAIGFGTYKLAEGKECYESVKFALENNYRHLDTAAVYENESSVGEAVRASGIPREELFITTKVWNSDRGYEATLKAFEASVSRLGLDYIDLYLVHWPANTKHFGNAKELNAETWRAMEYLYTNGKVRAIGVSNFLAHHLEELLETAMIVPMVNQIEYHPGYLQQETVDFCNRHKIIVEAWSPLGRGRVLEDAVLMRLADKYNVSTGAICLQFALQQGICVLPKSATPSRIIENYTINFELEPQDIEAIKKMPETGFSGLHPDEVGF</sequence>
<keyword evidence="3" id="KW-0560">Oxidoreductase</keyword>
<evidence type="ECO:0000256" key="1">
    <source>
        <dbReference type="ARBA" id="ARBA00007905"/>
    </source>
</evidence>
<dbReference type="InterPro" id="IPR023210">
    <property type="entry name" value="NADP_OxRdtase_dom"/>
</dbReference>
<comment type="caution">
    <text evidence="8">The sequence shown here is derived from an EMBL/GenBank/DDBJ whole genome shotgun (WGS) entry which is preliminary data.</text>
</comment>
<dbReference type="PANTHER" id="PTHR43827">
    <property type="entry name" value="2,5-DIKETO-D-GLUCONIC ACID REDUCTASE"/>
    <property type="match status" value="1"/>
</dbReference>
<dbReference type="PRINTS" id="PR00069">
    <property type="entry name" value="ALDKETRDTASE"/>
</dbReference>
<reference evidence="8" key="1">
    <citation type="submission" date="2020-09" db="EMBL/GenBank/DDBJ databases">
        <title>Taishania pollutisoli gen. nov., sp. nov., Isolated from Tetrabromobisphenol A-Contaminated Soil.</title>
        <authorList>
            <person name="Chen Q."/>
        </authorList>
    </citation>
    <scope>NUCLEOTIDE SEQUENCE</scope>
    <source>
        <strain evidence="8">CZZ-1</strain>
    </source>
</reference>
<accession>A0A8J6PFC5</accession>
<feature type="binding site" evidence="5">
    <location>
        <position position="107"/>
    </location>
    <ligand>
        <name>substrate</name>
    </ligand>
</feature>
<dbReference type="CDD" id="cd19071">
    <property type="entry name" value="AKR_AKR1-5-like"/>
    <property type="match status" value="1"/>
</dbReference>
<evidence type="ECO:0000313" key="9">
    <source>
        <dbReference type="Proteomes" id="UP000652681"/>
    </source>
</evidence>
<dbReference type="PROSITE" id="PS00062">
    <property type="entry name" value="ALDOKETO_REDUCTASE_2"/>
    <property type="match status" value="1"/>
</dbReference>
<evidence type="ECO:0000256" key="3">
    <source>
        <dbReference type="ARBA" id="ARBA00023002"/>
    </source>
</evidence>
<dbReference type="PROSITE" id="PS00063">
    <property type="entry name" value="ALDOKETO_REDUCTASE_3"/>
    <property type="match status" value="1"/>
</dbReference>
<dbReference type="PANTHER" id="PTHR43827:SF3">
    <property type="entry name" value="NADP-DEPENDENT OXIDOREDUCTASE DOMAIN-CONTAINING PROTEIN"/>
    <property type="match status" value="1"/>
</dbReference>
<dbReference type="InterPro" id="IPR018170">
    <property type="entry name" value="Aldo/ket_reductase_CS"/>
</dbReference>